<evidence type="ECO:0000313" key="1">
    <source>
        <dbReference type="EMBL" id="RIA36090.1"/>
    </source>
</evidence>
<protein>
    <submittedName>
        <fullName evidence="1">Uncharacterized protein</fullName>
    </submittedName>
</protein>
<evidence type="ECO:0000313" key="2">
    <source>
        <dbReference type="Proteomes" id="UP000265836"/>
    </source>
</evidence>
<dbReference type="RefSeq" id="WP_249929045.1">
    <property type="nucleotide sequence ID" value="NZ_QXDA01000001.1"/>
</dbReference>
<sequence length="56" mass="6021">MDTHPNLPPLLAVLLFLLSLTLLLIGAWHLGFVPLTLGLIGLYAALALRPHGLSPR</sequence>
<dbReference type="Proteomes" id="UP000265836">
    <property type="component" value="Unassembled WGS sequence"/>
</dbReference>
<proteinExistence type="predicted"/>
<name>A0A397NF27_ECTOL</name>
<dbReference type="AlphaFoldDB" id="A0A397NF27"/>
<gene>
    <name evidence="1" type="ORF">DFO61_0551</name>
</gene>
<dbReference type="EMBL" id="QXDA01000001">
    <property type="protein sequence ID" value="RIA36090.1"/>
    <property type="molecule type" value="Genomic_DNA"/>
</dbReference>
<organism evidence="1 2">
    <name type="scientific">Ectopseudomonas oleovorans</name>
    <name type="common">Pseudomonas oleovorans</name>
    <dbReference type="NCBI Taxonomy" id="301"/>
    <lineage>
        <taxon>Bacteria</taxon>
        <taxon>Pseudomonadati</taxon>
        <taxon>Pseudomonadota</taxon>
        <taxon>Gammaproteobacteria</taxon>
        <taxon>Pseudomonadales</taxon>
        <taxon>Pseudomonadaceae</taxon>
        <taxon>Ectopseudomonas</taxon>
    </lineage>
</organism>
<accession>A0A397NF27</accession>
<comment type="caution">
    <text evidence="1">The sequence shown here is derived from an EMBL/GenBank/DDBJ whole genome shotgun (WGS) entry which is preliminary data.</text>
</comment>
<reference evidence="1 2" key="1">
    <citation type="submission" date="2018-08" db="EMBL/GenBank/DDBJ databases">
        <title>Genome sequencing of rice bacterial endophytes.</title>
        <authorList>
            <person name="Venturi V."/>
        </authorList>
    </citation>
    <scope>NUCLEOTIDE SEQUENCE [LARGE SCALE GENOMIC DNA]</scope>
    <source>
        <strain evidence="1 2">E1205</strain>
    </source>
</reference>